<protein>
    <recommendedName>
        <fullName evidence="3">Molybdopterin-guanine dinucleotide biosynthesis protein B</fullName>
    </recommendedName>
</protein>
<dbReference type="AlphaFoldDB" id="A0A1I2HK51"/>
<keyword evidence="2" id="KW-1185">Reference proteome</keyword>
<gene>
    <name evidence="1" type="ORF">SAMN05216283_104127</name>
</gene>
<sequence length="193" mass="22008">MLKFPFPLNWLGEFFMAQEWLNMLLVAGSTRNVGKTSFICQLLQRVRNHAPIAIKISPHFHAPTQGLKVLSENEHYQLFEETNQNSTKDSSRYLQSGALRSFYIQVTDEFLPDAFMALLPFLTNTNPILIESAALHKHVAAGLFVFIYNQEATSKPATHANKQIADFIIQSDGKSFSIKPEQFNFNKTWTINQ</sequence>
<dbReference type="InterPro" id="IPR027417">
    <property type="entry name" value="P-loop_NTPase"/>
</dbReference>
<name>A0A1I2HK51_9BACT</name>
<reference evidence="1 2" key="1">
    <citation type="submission" date="2016-10" db="EMBL/GenBank/DDBJ databases">
        <authorList>
            <person name="de Groot N.N."/>
        </authorList>
    </citation>
    <scope>NUCLEOTIDE SEQUENCE [LARGE SCALE GENOMIC DNA]</scope>
    <source>
        <strain evidence="1 2">CGMCC 1.9156</strain>
    </source>
</reference>
<dbReference type="Gene3D" id="3.40.50.300">
    <property type="entry name" value="P-loop containing nucleotide triphosphate hydrolases"/>
    <property type="match status" value="1"/>
</dbReference>
<dbReference type="STRING" id="655355.SAMN05216283_104127"/>
<proteinExistence type="predicted"/>
<accession>A0A1I2HK51</accession>
<evidence type="ECO:0000313" key="1">
    <source>
        <dbReference type="EMBL" id="SFF30099.1"/>
    </source>
</evidence>
<organism evidence="1 2">
    <name type="scientific">Sunxiuqinia elliptica</name>
    <dbReference type="NCBI Taxonomy" id="655355"/>
    <lineage>
        <taxon>Bacteria</taxon>
        <taxon>Pseudomonadati</taxon>
        <taxon>Bacteroidota</taxon>
        <taxon>Bacteroidia</taxon>
        <taxon>Marinilabiliales</taxon>
        <taxon>Prolixibacteraceae</taxon>
        <taxon>Sunxiuqinia</taxon>
    </lineage>
</organism>
<dbReference type="EMBL" id="FONW01000004">
    <property type="protein sequence ID" value="SFF30099.1"/>
    <property type="molecule type" value="Genomic_DNA"/>
</dbReference>
<evidence type="ECO:0008006" key="3">
    <source>
        <dbReference type="Google" id="ProtNLM"/>
    </source>
</evidence>
<evidence type="ECO:0000313" key="2">
    <source>
        <dbReference type="Proteomes" id="UP000198964"/>
    </source>
</evidence>
<dbReference type="Proteomes" id="UP000198964">
    <property type="component" value="Unassembled WGS sequence"/>
</dbReference>